<dbReference type="OrthoDB" id="152248at2759"/>
<gene>
    <name evidence="2" type="ORF">BJ508DRAFT_49844</name>
</gene>
<keyword evidence="1" id="KW-0732">Signal</keyword>
<evidence type="ECO:0000313" key="3">
    <source>
        <dbReference type="Proteomes" id="UP000275078"/>
    </source>
</evidence>
<dbReference type="PANTHER" id="PTHR38847">
    <property type="match status" value="1"/>
</dbReference>
<dbReference type="PANTHER" id="PTHR38847:SF1">
    <property type="entry name" value="PSEUDOURIDINE SYNTHASE RSUA_RLUA-LIKE DOMAIN-CONTAINING PROTEIN"/>
    <property type="match status" value="1"/>
</dbReference>
<reference evidence="2 3" key="1">
    <citation type="journal article" date="2018" name="Nat. Ecol. Evol.">
        <title>Pezizomycetes genomes reveal the molecular basis of ectomycorrhizal truffle lifestyle.</title>
        <authorList>
            <person name="Murat C."/>
            <person name="Payen T."/>
            <person name="Noel B."/>
            <person name="Kuo A."/>
            <person name="Morin E."/>
            <person name="Chen J."/>
            <person name="Kohler A."/>
            <person name="Krizsan K."/>
            <person name="Balestrini R."/>
            <person name="Da Silva C."/>
            <person name="Montanini B."/>
            <person name="Hainaut M."/>
            <person name="Levati E."/>
            <person name="Barry K.W."/>
            <person name="Belfiori B."/>
            <person name="Cichocki N."/>
            <person name="Clum A."/>
            <person name="Dockter R.B."/>
            <person name="Fauchery L."/>
            <person name="Guy J."/>
            <person name="Iotti M."/>
            <person name="Le Tacon F."/>
            <person name="Lindquist E.A."/>
            <person name="Lipzen A."/>
            <person name="Malagnac F."/>
            <person name="Mello A."/>
            <person name="Molinier V."/>
            <person name="Miyauchi S."/>
            <person name="Poulain J."/>
            <person name="Riccioni C."/>
            <person name="Rubini A."/>
            <person name="Sitrit Y."/>
            <person name="Splivallo R."/>
            <person name="Traeger S."/>
            <person name="Wang M."/>
            <person name="Zifcakova L."/>
            <person name="Wipf D."/>
            <person name="Zambonelli A."/>
            <person name="Paolocci F."/>
            <person name="Nowrousian M."/>
            <person name="Ottonello S."/>
            <person name="Baldrian P."/>
            <person name="Spatafora J.W."/>
            <person name="Henrissat B."/>
            <person name="Nagy L.G."/>
            <person name="Aury J.M."/>
            <person name="Wincker P."/>
            <person name="Grigoriev I.V."/>
            <person name="Bonfante P."/>
            <person name="Martin F.M."/>
        </authorList>
    </citation>
    <scope>NUCLEOTIDE SEQUENCE [LARGE SCALE GENOMIC DNA]</scope>
    <source>
        <strain evidence="2 3">RN42</strain>
    </source>
</reference>
<evidence type="ECO:0008006" key="4">
    <source>
        <dbReference type="Google" id="ProtNLM"/>
    </source>
</evidence>
<evidence type="ECO:0000256" key="1">
    <source>
        <dbReference type="SAM" id="SignalP"/>
    </source>
</evidence>
<sequence>MKLLVLLFAVSTAVSGLVIDRDNSLPPANEVYIQDVKWAGSGCPAGSVSRSLSNDKQTVTLMFDKYMAAIGPDVKLTESYKNCQLNLKLKTPPGWTYTIHRTQYRGYTTLDDGVSATQKSVYYFSGDTNQWTAQTTFKGPYAADYHFWDDIKKETLVFCKCGVTTALNINTSLRMQSKNVKKFGGLITTDSIDHKVYHVLGIQWKKC</sequence>
<dbReference type="STRING" id="1160509.A0A3N4HNL4"/>
<proteinExistence type="predicted"/>
<keyword evidence="3" id="KW-1185">Reference proteome</keyword>
<dbReference type="AlphaFoldDB" id="A0A3N4HNL4"/>
<dbReference type="Proteomes" id="UP000275078">
    <property type="component" value="Unassembled WGS sequence"/>
</dbReference>
<dbReference type="Pfam" id="PF14273">
    <property type="entry name" value="DUF4360"/>
    <property type="match status" value="1"/>
</dbReference>
<feature type="signal peptide" evidence="1">
    <location>
        <begin position="1"/>
        <end position="16"/>
    </location>
</feature>
<protein>
    <recommendedName>
        <fullName evidence="4">Secreted protein</fullName>
    </recommendedName>
</protein>
<dbReference type="EMBL" id="ML119822">
    <property type="protein sequence ID" value="RPA73400.1"/>
    <property type="molecule type" value="Genomic_DNA"/>
</dbReference>
<organism evidence="2 3">
    <name type="scientific">Ascobolus immersus RN42</name>
    <dbReference type="NCBI Taxonomy" id="1160509"/>
    <lineage>
        <taxon>Eukaryota</taxon>
        <taxon>Fungi</taxon>
        <taxon>Dikarya</taxon>
        <taxon>Ascomycota</taxon>
        <taxon>Pezizomycotina</taxon>
        <taxon>Pezizomycetes</taxon>
        <taxon>Pezizales</taxon>
        <taxon>Ascobolaceae</taxon>
        <taxon>Ascobolus</taxon>
    </lineage>
</organism>
<evidence type="ECO:0000313" key="2">
    <source>
        <dbReference type="EMBL" id="RPA73400.1"/>
    </source>
</evidence>
<name>A0A3N4HNL4_ASCIM</name>
<accession>A0A3N4HNL4</accession>
<feature type="chain" id="PRO_5018174037" description="Secreted protein" evidence="1">
    <location>
        <begin position="17"/>
        <end position="207"/>
    </location>
</feature>
<dbReference type="InterPro" id="IPR025649">
    <property type="entry name" value="DUF4360"/>
</dbReference>